<dbReference type="Proteomes" id="UP000011087">
    <property type="component" value="Unassembled WGS sequence"/>
</dbReference>
<keyword evidence="4" id="KW-1185">Reference proteome</keyword>
<evidence type="ECO:0000313" key="2">
    <source>
        <dbReference type="EMBL" id="EKX41852.1"/>
    </source>
</evidence>
<protein>
    <recommendedName>
        <fullName evidence="1">Light-independent protochlorophyllide reductase subunit B-like C-terminal domain-containing protein</fullName>
    </recommendedName>
</protein>
<dbReference type="GeneID" id="17298584"/>
<reference evidence="3" key="3">
    <citation type="submission" date="2016-03" db="UniProtKB">
        <authorList>
            <consortium name="EnsemblProtists"/>
        </authorList>
    </citation>
    <scope>IDENTIFICATION</scope>
</reference>
<dbReference type="EnsemblProtists" id="EKX41852">
    <property type="protein sequence ID" value="EKX41852"/>
    <property type="gene ID" value="GUITHDRAFT_88256"/>
</dbReference>
<name>L1J0N4_GUITC</name>
<dbReference type="HOGENOM" id="CLU_1698874_0_0_1"/>
<dbReference type="Gene3D" id="1.10.8.550">
    <property type="entry name" value="Proto-chlorophyllide reductase 57 kD subunit B"/>
    <property type="match status" value="1"/>
</dbReference>
<organism evidence="2">
    <name type="scientific">Guillardia theta (strain CCMP2712)</name>
    <name type="common">Cryptophyte</name>
    <dbReference type="NCBI Taxonomy" id="905079"/>
    <lineage>
        <taxon>Eukaryota</taxon>
        <taxon>Cryptophyceae</taxon>
        <taxon>Pyrenomonadales</taxon>
        <taxon>Geminigeraceae</taxon>
        <taxon>Guillardia</taxon>
    </lineage>
</organism>
<sequence length="155" mass="16622">MLSVATRLSSILLQRTACRLEERVALHGGRFSPVSSQFVSSCVSALDSLDAALNDFAADRLAAAPTPAGAQEQMTPLAVAALPGDGAAVPKEPRWTEEARKELERAPFFVRGPAKKQAEEHARKMGYSEISMAVIEESRKGMSDVDVAKKIIGVK</sequence>
<dbReference type="GO" id="GO:0015995">
    <property type="term" value="P:chlorophyll biosynthetic process"/>
    <property type="evidence" value="ECO:0007669"/>
    <property type="project" value="InterPro"/>
</dbReference>
<evidence type="ECO:0000313" key="3">
    <source>
        <dbReference type="EnsemblProtists" id="EKX41852"/>
    </source>
</evidence>
<dbReference type="InterPro" id="IPR013580">
    <property type="entry name" value="LI-POR_suB-like_C"/>
</dbReference>
<dbReference type="EMBL" id="JH993020">
    <property type="protein sequence ID" value="EKX41852.1"/>
    <property type="molecule type" value="Genomic_DNA"/>
</dbReference>
<dbReference type="Pfam" id="PF08369">
    <property type="entry name" value="PCP_red"/>
    <property type="match status" value="1"/>
</dbReference>
<dbReference type="RefSeq" id="XP_005828832.1">
    <property type="nucleotide sequence ID" value="XM_005828775.1"/>
</dbReference>
<dbReference type="GO" id="GO:0016491">
    <property type="term" value="F:oxidoreductase activity"/>
    <property type="evidence" value="ECO:0007669"/>
    <property type="project" value="InterPro"/>
</dbReference>
<dbReference type="GO" id="GO:0015979">
    <property type="term" value="P:photosynthesis"/>
    <property type="evidence" value="ECO:0007669"/>
    <property type="project" value="InterPro"/>
</dbReference>
<dbReference type="PaxDb" id="55529-EKX41852"/>
<evidence type="ECO:0000313" key="4">
    <source>
        <dbReference type="Proteomes" id="UP000011087"/>
    </source>
</evidence>
<proteinExistence type="predicted"/>
<evidence type="ECO:0000259" key="1">
    <source>
        <dbReference type="Pfam" id="PF08369"/>
    </source>
</evidence>
<reference evidence="4" key="2">
    <citation type="submission" date="2012-11" db="EMBL/GenBank/DDBJ databases">
        <authorList>
            <person name="Kuo A."/>
            <person name="Curtis B.A."/>
            <person name="Tanifuji G."/>
            <person name="Burki F."/>
            <person name="Gruber A."/>
            <person name="Irimia M."/>
            <person name="Maruyama S."/>
            <person name="Arias M.C."/>
            <person name="Ball S.G."/>
            <person name="Gile G.H."/>
            <person name="Hirakawa Y."/>
            <person name="Hopkins J.F."/>
            <person name="Rensing S.A."/>
            <person name="Schmutz J."/>
            <person name="Symeonidi A."/>
            <person name="Elias M."/>
            <person name="Eveleigh R.J."/>
            <person name="Herman E.K."/>
            <person name="Klute M.J."/>
            <person name="Nakayama T."/>
            <person name="Obornik M."/>
            <person name="Reyes-Prieto A."/>
            <person name="Armbrust E.V."/>
            <person name="Aves S.J."/>
            <person name="Beiko R.G."/>
            <person name="Coutinho P."/>
            <person name="Dacks J.B."/>
            <person name="Durnford D.G."/>
            <person name="Fast N.M."/>
            <person name="Green B.R."/>
            <person name="Grisdale C."/>
            <person name="Hempe F."/>
            <person name="Henrissat B."/>
            <person name="Hoppner M.P."/>
            <person name="Ishida K.-I."/>
            <person name="Kim E."/>
            <person name="Koreny L."/>
            <person name="Kroth P.G."/>
            <person name="Liu Y."/>
            <person name="Malik S.-B."/>
            <person name="Maier U.G."/>
            <person name="McRose D."/>
            <person name="Mock T."/>
            <person name="Neilson J.A."/>
            <person name="Onodera N.T."/>
            <person name="Poole A.M."/>
            <person name="Pritham E.J."/>
            <person name="Richards T.A."/>
            <person name="Rocap G."/>
            <person name="Roy S.W."/>
            <person name="Sarai C."/>
            <person name="Schaack S."/>
            <person name="Shirato S."/>
            <person name="Slamovits C.H."/>
            <person name="Spencer D.F."/>
            <person name="Suzuki S."/>
            <person name="Worden A.Z."/>
            <person name="Zauner S."/>
            <person name="Barry K."/>
            <person name="Bell C."/>
            <person name="Bharti A.K."/>
            <person name="Crow J.A."/>
            <person name="Grimwood J."/>
            <person name="Kramer R."/>
            <person name="Lindquist E."/>
            <person name="Lucas S."/>
            <person name="Salamov A."/>
            <person name="McFadden G.I."/>
            <person name="Lane C.E."/>
            <person name="Keeling P.J."/>
            <person name="Gray M.W."/>
            <person name="Grigoriev I.V."/>
            <person name="Archibald J.M."/>
        </authorList>
    </citation>
    <scope>NUCLEOTIDE SEQUENCE</scope>
    <source>
        <strain evidence="4">CCMP2712</strain>
    </source>
</reference>
<dbReference type="AlphaFoldDB" id="L1J0N4"/>
<gene>
    <name evidence="2" type="ORF">GUITHDRAFT_88256</name>
</gene>
<dbReference type="KEGG" id="gtt:GUITHDRAFT_88256"/>
<accession>L1J0N4</accession>
<reference evidence="2 4" key="1">
    <citation type="journal article" date="2012" name="Nature">
        <title>Algal genomes reveal evolutionary mosaicism and the fate of nucleomorphs.</title>
        <authorList>
            <consortium name="DOE Joint Genome Institute"/>
            <person name="Curtis B.A."/>
            <person name="Tanifuji G."/>
            <person name="Burki F."/>
            <person name="Gruber A."/>
            <person name="Irimia M."/>
            <person name="Maruyama S."/>
            <person name="Arias M.C."/>
            <person name="Ball S.G."/>
            <person name="Gile G.H."/>
            <person name="Hirakawa Y."/>
            <person name="Hopkins J.F."/>
            <person name="Kuo A."/>
            <person name="Rensing S.A."/>
            <person name="Schmutz J."/>
            <person name="Symeonidi A."/>
            <person name="Elias M."/>
            <person name="Eveleigh R.J."/>
            <person name="Herman E.K."/>
            <person name="Klute M.J."/>
            <person name="Nakayama T."/>
            <person name="Obornik M."/>
            <person name="Reyes-Prieto A."/>
            <person name="Armbrust E.V."/>
            <person name="Aves S.J."/>
            <person name="Beiko R.G."/>
            <person name="Coutinho P."/>
            <person name="Dacks J.B."/>
            <person name="Durnford D.G."/>
            <person name="Fast N.M."/>
            <person name="Green B.R."/>
            <person name="Grisdale C.J."/>
            <person name="Hempel F."/>
            <person name="Henrissat B."/>
            <person name="Hoppner M.P."/>
            <person name="Ishida K."/>
            <person name="Kim E."/>
            <person name="Koreny L."/>
            <person name="Kroth P.G."/>
            <person name="Liu Y."/>
            <person name="Malik S.B."/>
            <person name="Maier U.G."/>
            <person name="McRose D."/>
            <person name="Mock T."/>
            <person name="Neilson J.A."/>
            <person name="Onodera N.T."/>
            <person name="Poole A.M."/>
            <person name="Pritham E.J."/>
            <person name="Richards T.A."/>
            <person name="Rocap G."/>
            <person name="Roy S.W."/>
            <person name="Sarai C."/>
            <person name="Schaack S."/>
            <person name="Shirato S."/>
            <person name="Slamovits C.H."/>
            <person name="Spencer D.F."/>
            <person name="Suzuki S."/>
            <person name="Worden A.Z."/>
            <person name="Zauner S."/>
            <person name="Barry K."/>
            <person name="Bell C."/>
            <person name="Bharti A.K."/>
            <person name="Crow J.A."/>
            <person name="Grimwood J."/>
            <person name="Kramer R."/>
            <person name="Lindquist E."/>
            <person name="Lucas S."/>
            <person name="Salamov A."/>
            <person name="McFadden G.I."/>
            <person name="Lane C.E."/>
            <person name="Keeling P.J."/>
            <person name="Gray M.W."/>
            <person name="Grigoriev I.V."/>
            <person name="Archibald J.M."/>
        </authorList>
    </citation>
    <scope>NUCLEOTIDE SEQUENCE</scope>
    <source>
        <strain evidence="2 4">CCMP2712</strain>
    </source>
</reference>
<dbReference type="InterPro" id="IPR042298">
    <property type="entry name" value="P-CP_red_C"/>
</dbReference>
<feature type="domain" description="Light-independent protochlorophyllide reductase subunit B-like C-terminal" evidence="1">
    <location>
        <begin position="95"/>
        <end position="137"/>
    </location>
</feature>